<accession>A0A445CKZ2</accession>
<protein>
    <submittedName>
        <fullName evidence="1">Uncharacterized protein</fullName>
    </submittedName>
</protein>
<name>A0A445CKZ2_ARAHY</name>
<proteinExistence type="predicted"/>
<keyword evidence="2" id="KW-1185">Reference proteome</keyword>
<evidence type="ECO:0000313" key="2">
    <source>
        <dbReference type="Proteomes" id="UP000289738"/>
    </source>
</evidence>
<evidence type="ECO:0000313" key="1">
    <source>
        <dbReference type="EMBL" id="RYR51600.1"/>
    </source>
</evidence>
<comment type="caution">
    <text evidence="1">The sequence shown here is derived from an EMBL/GenBank/DDBJ whole genome shotgun (WGS) entry which is preliminary data.</text>
</comment>
<dbReference type="EMBL" id="SDMP01000006">
    <property type="protein sequence ID" value="RYR51600.1"/>
    <property type="molecule type" value="Genomic_DNA"/>
</dbReference>
<sequence>MHIFIPKKPKNPFNFTAFVPHVTQQNLLLKTKEKTSSKDSLFLQRQEGCNTRIRYEYFVVDKMLGHCKILSVAVSYVCYIPRDSR</sequence>
<gene>
    <name evidence="1" type="ORF">Ahy_A06g026585</name>
</gene>
<dbReference type="Proteomes" id="UP000289738">
    <property type="component" value="Chromosome A06"/>
</dbReference>
<reference evidence="1 2" key="1">
    <citation type="submission" date="2019-01" db="EMBL/GenBank/DDBJ databases">
        <title>Sequencing of cultivated peanut Arachis hypogaea provides insights into genome evolution and oil improvement.</title>
        <authorList>
            <person name="Chen X."/>
        </authorList>
    </citation>
    <scope>NUCLEOTIDE SEQUENCE [LARGE SCALE GENOMIC DNA]</scope>
    <source>
        <strain evidence="2">cv. Fuhuasheng</strain>
        <tissue evidence="1">Leaves</tissue>
    </source>
</reference>
<organism evidence="1 2">
    <name type="scientific">Arachis hypogaea</name>
    <name type="common">Peanut</name>
    <dbReference type="NCBI Taxonomy" id="3818"/>
    <lineage>
        <taxon>Eukaryota</taxon>
        <taxon>Viridiplantae</taxon>
        <taxon>Streptophyta</taxon>
        <taxon>Embryophyta</taxon>
        <taxon>Tracheophyta</taxon>
        <taxon>Spermatophyta</taxon>
        <taxon>Magnoliopsida</taxon>
        <taxon>eudicotyledons</taxon>
        <taxon>Gunneridae</taxon>
        <taxon>Pentapetalae</taxon>
        <taxon>rosids</taxon>
        <taxon>fabids</taxon>
        <taxon>Fabales</taxon>
        <taxon>Fabaceae</taxon>
        <taxon>Papilionoideae</taxon>
        <taxon>50 kb inversion clade</taxon>
        <taxon>dalbergioids sensu lato</taxon>
        <taxon>Dalbergieae</taxon>
        <taxon>Pterocarpus clade</taxon>
        <taxon>Arachis</taxon>
    </lineage>
</organism>
<dbReference type="AlphaFoldDB" id="A0A445CKZ2"/>